<comment type="similarity">
    <text evidence="1">Belongs to the ATP-dependent AMP-binding enzyme family.</text>
</comment>
<reference evidence="5 6" key="1">
    <citation type="journal article" date="2017" name="Mol. Plant">
        <title>The Genome of Medicinal Plant Macleaya cordata Provides New Insights into Benzylisoquinoline Alkaloids Metabolism.</title>
        <authorList>
            <person name="Liu X."/>
            <person name="Liu Y."/>
            <person name="Huang P."/>
            <person name="Ma Y."/>
            <person name="Qing Z."/>
            <person name="Tang Q."/>
            <person name="Cao H."/>
            <person name="Cheng P."/>
            <person name="Zheng Y."/>
            <person name="Yuan Z."/>
            <person name="Zhou Y."/>
            <person name="Liu J."/>
            <person name="Tang Z."/>
            <person name="Zhuo Y."/>
            <person name="Zhang Y."/>
            <person name="Yu L."/>
            <person name="Huang J."/>
            <person name="Yang P."/>
            <person name="Peng Q."/>
            <person name="Zhang J."/>
            <person name="Jiang W."/>
            <person name="Zhang Z."/>
            <person name="Lin K."/>
            <person name="Ro D.K."/>
            <person name="Chen X."/>
            <person name="Xiong X."/>
            <person name="Shang Y."/>
            <person name="Huang S."/>
            <person name="Zeng J."/>
        </authorList>
    </citation>
    <scope>NUCLEOTIDE SEQUENCE [LARGE SCALE GENOMIC DNA]</scope>
    <source>
        <strain evidence="6">cv. BLH2017</strain>
        <tissue evidence="5">Root</tissue>
    </source>
</reference>
<keyword evidence="6" id="KW-1185">Reference proteome</keyword>
<dbReference type="Pfam" id="PF00501">
    <property type="entry name" value="AMP-binding"/>
    <property type="match status" value="1"/>
</dbReference>
<dbReference type="InterPro" id="IPR025110">
    <property type="entry name" value="AMP-bd_C"/>
</dbReference>
<evidence type="ECO:0000313" key="5">
    <source>
        <dbReference type="EMBL" id="OVA07333.1"/>
    </source>
</evidence>
<feature type="domain" description="AMP-dependent synthetase/ligase" evidence="3">
    <location>
        <begin position="64"/>
        <end position="424"/>
    </location>
</feature>
<evidence type="ECO:0000259" key="3">
    <source>
        <dbReference type="Pfam" id="PF00501"/>
    </source>
</evidence>
<evidence type="ECO:0000256" key="2">
    <source>
        <dbReference type="ARBA" id="ARBA00022598"/>
    </source>
</evidence>
<evidence type="ECO:0000256" key="1">
    <source>
        <dbReference type="ARBA" id="ARBA00006432"/>
    </source>
</evidence>
<dbReference type="InterPro" id="IPR045851">
    <property type="entry name" value="AMP-bd_C_sf"/>
</dbReference>
<feature type="domain" description="AMP-binding enzyme C-terminal" evidence="4">
    <location>
        <begin position="476"/>
        <end position="551"/>
    </location>
</feature>
<dbReference type="InParanoid" id="A0A200QA39"/>
<dbReference type="FunCoup" id="A0A200QA39">
    <property type="interactions" value="794"/>
</dbReference>
<dbReference type="PANTHER" id="PTHR24096">
    <property type="entry name" value="LONG-CHAIN-FATTY-ACID--COA LIGASE"/>
    <property type="match status" value="1"/>
</dbReference>
<dbReference type="SUPFAM" id="SSF56801">
    <property type="entry name" value="Acetyl-CoA synthetase-like"/>
    <property type="match status" value="1"/>
</dbReference>
<dbReference type="InterPro" id="IPR042099">
    <property type="entry name" value="ANL_N_sf"/>
</dbReference>
<dbReference type="Proteomes" id="UP000195402">
    <property type="component" value="Unassembled WGS sequence"/>
</dbReference>
<dbReference type="Pfam" id="PF13193">
    <property type="entry name" value="AMP-binding_C"/>
    <property type="match status" value="1"/>
</dbReference>
<dbReference type="InterPro" id="IPR000873">
    <property type="entry name" value="AMP-dep_synth/lig_dom"/>
</dbReference>
<dbReference type="PROSITE" id="PS00455">
    <property type="entry name" value="AMP_BINDING"/>
    <property type="match status" value="1"/>
</dbReference>
<proteinExistence type="inferred from homology"/>
<dbReference type="GO" id="GO:0016405">
    <property type="term" value="F:CoA-ligase activity"/>
    <property type="evidence" value="ECO:0007669"/>
    <property type="project" value="TreeGrafter"/>
</dbReference>
<protein>
    <submittedName>
        <fullName evidence="5">AMP-dependent synthetase/ligase</fullName>
    </submittedName>
</protein>
<name>A0A200QA39_MACCD</name>
<dbReference type="OrthoDB" id="10253869at2759"/>
<dbReference type="InterPro" id="IPR020845">
    <property type="entry name" value="AMP-binding_CS"/>
</dbReference>
<accession>A0A200QA39</accession>
<gene>
    <name evidence="5" type="ORF">BVC80_1605g21</name>
</gene>
<dbReference type="CDD" id="cd05904">
    <property type="entry name" value="4CL"/>
    <property type="match status" value="1"/>
</dbReference>
<sequence>MAEQRAVHYHHHHHPTMIDPKSGFCSETKIYYSLLPPAAHLPPENASLSITNYIFSLFHTRSSSPGKTAAMIDSATGDRHSYSEFFQQIETLTISLQEQIGLCKGDTAFILSPTKLHIPILYFSLLSLGVVISPSNPTNTVSEISHQLNLCKPTIAFATSDTAHKLPSLLRHPTILLDSPDFQSMIKKTISSGKRKLIDSVEVSQSDTAAILYSSGTTGRVKGVMYTHRNLISAIADIFKPPTKTQKASSREVWFSAVPFFHVYGFAGCLKSVAMGETLVKTTEMFDVGRMLKAVEDFKVTHLAVAPPVVVAMAKGVDLDMINGYDLSSLEAVLCGGAPLGMEVIARFRERFPNLALEQGYGLTECAGKVFGTFGPWESRRVNSVGKLAENLQAKIVDPDIGAALPPWKQGELWIRGPPVMKGYVGEEEATAATLDSDGWLRTGDLCYMDDDGFLFVIDRLKELIKYKGYQVPPAELEELLQSHPDIVDAAVIPYPNEEAGQVPMAFVVRRPKSSMDESQVMDFIAKQVAPYKKVRRVAFIDVIPRNAPGKILRKELIKLALSRPTAKL</sequence>
<comment type="caution">
    <text evidence="5">The sequence shown here is derived from an EMBL/GenBank/DDBJ whole genome shotgun (WGS) entry which is preliminary data.</text>
</comment>
<dbReference type="FunFam" id="3.30.300.30:FF:000007">
    <property type="entry name" value="4-coumarate--CoA ligase 2"/>
    <property type="match status" value="1"/>
</dbReference>
<keyword evidence="2 5" id="KW-0436">Ligase</keyword>
<evidence type="ECO:0000313" key="6">
    <source>
        <dbReference type="Proteomes" id="UP000195402"/>
    </source>
</evidence>
<dbReference type="EMBL" id="MVGT01002614">
    <property type="protein sequence ID" value="OVA07333.1"/>
    <property type="molecule type" value="Genomic_DNA"/>
</dbReference>
<dbReference type="STRING" id="56857.A0A200QA39"/>
<dbReference type="PANTHER" id="PTHR24096:SF362">
    <property type="entry name" value="4-COUMARATE--COA LIGASE-LIKE 9"/>
    <property type="match status" value="1"/>
</dbReference>
<evidence type="ECO:0000259" key="4">
    <source>
        <dbReference type="Pfam" id="PF13193"/>
    </source>
</evidence>
<dbReference type="OMA" id="KEMIKCK"/>
<dbReference type="Gene3D" id="3.30.300.30">
    <property type="match status" value="1"/>
</dbReference>
<organism evidence="5 6">
    <name type="scientific">Macleaya cordata</name>
    <name type="common">Five-seeded plume-poppy</name>
    <name type="synonym">Bocconia cordata</name>
    <dbReference type="NCBI Taxonomy" id="56857"/>
    <lineage>
        <taxon>Eukaryota</taxon>
        <taxon>Viridiplantae</taxon>
        <taxon>Streptophyta</taxon>
        <taxon>Embryophyta</taxon>
        <taxon>Tracheophyta</taxon>
        <taxon>Spermatophyta</taxon>
        <taxon>Magnoliopsida</taxon>
        <taxon>Ranunculales</taxon>
        <taxon>Papaveraceae</taxon>
        <taxon>Papaveroideae</taxon>
        <taxon>Macleaya</taxon>
    </lineage>
</organism>
<dbReference type="AlphaFoldDB" id="A0A200QA39"/>
<dbReference type="Gene3D" id="3.40.50.12780">
    <property type="entry name" value="N-terminal domain of ligase-like"/>
    <property type="match status" value="1"/>
</dbReference>